<feature type="repeat" description="WD" evidence="3">
    <location>
        <begin position="712"/>
        <end position="744"/>
    </location>
</feature>
<dbReference type="InterPro" id="IPR011047">
    <property type="entry name" value="Quinoprotein_ADH-like_sf"/>
</dbReference>
<dbReference type="STRING" id="1824.SAMN05444423_103567"/>
<dbReference type="InterPro" id="IPR019775">
    <property type="entry name" value="WD40_repeat_CS"/>
</dbReference>
<keyword evidence="4" id="KW-0472">Membrane</keyword>
<dbReference type="EMBL" id="BAFO02000013">
    <property type="protein sequence ID" value="GAD82878.1"/>
    <property type="molecule type" value="Genomic_DNA"/>
</dbReference>
<evidence type="ECO:0000313" key="6">
    <source>
        <dbReference type="EMBL" id="GAD82878.1"/>
    </source>
</evidence>
<sequence>MAEATTIPPDARVTPTSYDAFLSYSHADRAVAAGIQRGLHRIGRRMGRLHALRVFRDATDLTASPDLWGKVAEAMDRARYCIVVLSPASAASEWVDREIAYWLRTRGPEQLLFVVAGGQVKWDRHTHRFDPDRSTVALPVLTEPGALPTEPLYVDVSEDAPWDPRATLFREKLTDLAAPIHGKPKYELAGEDLREQRRFRRIRRIAVLTLILLTVLALAAAYIAVDRQREAERQRNQAIGLRLVADTESMLAGARPRDDVRAIQQTLAAQQISPSFDEGALLRTLNGEAAVEKIVQTGKPFSMNDLLGSLDRLAEVYRTATPDFSVTFGPAGDRILTSGVEMRLWDAATGARIDRLFEPQPRALRAVFSPDGRRILGADAEGRIQIWDAETGRSVAPALTGMTGVANTLAISPDGRSVVAGGQDGEIRWWDVVDGRTAVFPGHEGTVNSVAFSPDGRQFVSGGDDTTVRIWNVMSPADPPEILRRHSQQVKSVAWSPDGRRIASGSIGGVDIAAAAPEFGNGLLLWDADTRQPVGRPLVGHDGLVNSVAFSPDGTRLASGATDGTIRLWNAGTGASEGTPLTGHSGWVVGVGFSPDNHRLASIAWDGTMRIWDVSRSGSLGSPWPDGGSSTPGFGAILALEGDRLVKQVEADASVWVVDSRTGRGIRFVDYPDDFATDAAISPGGRRIAVAGPDKSVTFYDADTGAEVGRPLTGFAGRVDDLDFGATGSRLATVTDEGVVQVWDTDIGAPIGGPFVGLPEADWIALSPDGRYLVAVHDKTARLWSTETGDPIGDPMTGEDDVADVEFDAAGTRLLIRRAGSVGLWDLGTGAVVTEIRASFIWALASAPDGSRFVTAEESALRRWDMRTGEQIGPPMAGHKDWVRSLAISADSRYIVSGSSDRTVRFWDLTDGHAVGEPLRGSPGWIENIWISADGTRVLTRYQDYADKSEMWTWPGPESWADHLCDKLTFNMSRQQWADWVSPDLAYRPVCPDLPPHPDDR</sequence>
<feature type="repeat" description="WD" evidence="3">
    <location>
        <begin position="538"/>
        <end position="579"/>
    </location>
</feature>
<evidence type="ECO:0000259" key="5">
    <source>
        <dbReference type="PROSITE" id="PS50104"/>
    </source>
</evidence>
<evidence type="ECO:0000313" key="7">
    <source>
        <dbReference type="Proteomes" id="UP000017048"/>
    </source>
</evidence>
<dbReference type="SUPFAM" id="SSF52200">
    <property type="entry name" value="Toll/Interleukin receptor TIR domain"/>
    <property type="match status" value="1"/>
</dbReference>
<dbReference type="SMART" id="SM00320">
    <property type="entry name" value="WD40"/>
    <property type="match status" value="12"/>
</dbReference>
<dbReference type="eggNOG" id="COG2319">
    <property type="taxonomic scope" value="Bacteria"/>
</dbReference>
<dbReference type="Pfam" id="PF00400">
    <property type="entry name" value="WD40"/>
    <property type="match status" value="7"/>
</dbReference>
<evidence type="ECO:0000256" key="3">
    <source>
        <dbReference type="PROSITE-ProRule" id="PRU00221"/>
    </source>
</evidence>
<keyword evidence="7" id="KW-1185">Reference proteome</keyword>
<dbReference type="InterPro" id="IPR015943">
    <property type="entry name" value="WD40/YVTN_repeat-like_dom_sf"/>
</dbReference>
<keyword evidence="1 3" id="KW-0853">WD repeat</keyword>
<accession>U5E8S5</accession>
<dbReference type="InterPro" id="IPR001680">
    <property type="entry name" value="WD40_rpt"/>
</dbReference>
<dbReference type="SUPFAM" id="SSF50998">
    <property type="entry name" value="Quinoprotein alcohol dehydrogenase-like"/>
    <property type="match status" value="2"/>
</dbReference>
<dbReference type="PROSITE" id="PS50104">
    <property type="entry name" value="TIR"/>
    <property type="match status" value="1"/>
</dbReference>
<dbReference type="Gene3D" id="3.40.50.10140">
    <property type="entry name" value="Toll/interleukin-1 receptor homology (TIR) domain"/>
    <property type="match status" value="1"/>
</dbReference>
<dbReference type="CDD" id="cd00200">
    <property type="entry name" value="WD40"/>
    <property type="match status" value="2"/>
</dbReference>
<dbReference type="InterPro" id="IPR035897">
    <property type="entry name" value="Toll_tir_struct_dom_sf"/>
</dbReference>
<dbReference type="Gene3D" id="2.130.10.10">
    <property type="entry name" value="YVTN repeat-like/Quinoprotein amine dehydrogenase"/>
    <property type="match status" value="4"/>
</dbReference>
<keyword evidence="4" id="KW-1133">Transmembrane helix</keyword>
<keyword evidence="2" id="KW-0677">Repeat</keyword>
<comment type="caution">
    <text evidence="6">The sequence shown here is derived from an EMBL/GenBank/DDBJ whole genome shotgun (WGS) entry which is preliminary data.</text>
</comment>
<feature type="repeat" description="WD" evidence="3">
    <location>
        <begin position="399"/>
        <end position="440"/>
    </location>
</feature>
<reference evidence="6 7" key="1">
    <citation type="journal article" date="2014" name="BMC Genomics">
        <title>Genome based analysis of type-I polyketide synthase and nonribosomal peptide synthetase gene clusters in seven strains of five representative Nocardia species.</title>
        <authorList>
            <person name="Komaki H."/>
            <person name="Ichikawa N."/>
            <person name="Hosoyama A."/>
            <person name="Takahashi-Nakaguchi A."/>
            <person name="Matsuzawa T."/>
            <person name="Suzuki K."/>
            <person name="Fujita N."/>
            <person name="Gonoi T."/>
        </authorList>
    </citation>
    <scope>NUCLEOTIDE SEQUENCE [LARGE SCALE GENOMIC DNA]</scope>
    <source>
        <strain evidence="6 7">NBRC 15531</strain>
    </source>
</reference>
<dbReference type="PANTHER" id="PTHR44129">
    <property type="entry name" value="WD REPEAT-CONTAINING PROTEIN POP1"/>
    <property type="match status" value="1"/>
</dbReference>
<dbReference type="Pfam" id="PF13676">
    <property type="entry name" value="TIR_2"/>
    <property type="match status" value="1"/>
</dbReference>
<evidence type="ECO:0000256" key="4">
    <source>
        <dbReference type="SAM" id="Phobius"/>
    </source>
</evidence>
<feature type="repeat" description="WD" evidence="3">
    <location>
        <begin position="876"/>
        <end position="917"/>
    </location>
</feature>
<name>U5E8S5_NOCAS</name>
<dbReference type="OrthoDB" id="4492582at2"/>
<feature type="repeat" description="WD" evidence="3">
    <location>
        <begin position="368"/>
        <end position="397"/>
    </location>
</feature>
<keyword evidence="4" id="KW-0812">Transmembrane</keyword>
<feature type="repeat" description="WD" evidence="3">
    <location>
        <begin position="581"/>
        <end position="622"/>
    </location>
</feature>
<feature type="repeat" description="WD" evidence="3">
    <location>
        <begin position="440"/>
        <end position="473"/>
    </location>
</feature>
<dbReference type="Proteomes" id="UP000017048">
    <property type="component" value="Unassembled WGS sequence"/>
</dbReference>
<organism evidence="6 7">
    <name type="scientific">Nocardia asteroides NBRC 15531</name>
    <dbReference type="NCBI Taxonomy" id="1110697"/>
    <lineage>
        <taxon>Bacteria</taxon>
        <taxon>Bacillati</taxon>
        <taxon>Actinomycetota</taxon>
        <taxon>Actinomycetes</taxon>
        <taxon>Mycobacteriales</taxon>
        <taxon>Nocardiaceae</taxon>
        <taxon>Nocardia</taxon>
    </lineage>
</organism>
<evidence type="ECO:0000256" key="2">
    <source>
        <dbReference type="ARBA" id="ARBA00022737"/>
    </source>
</evidence>
<feature type="transmembrane region" description="Helical" evidence="4">
    <location>
        <begin position="205"/>
        <end position="225"/>
    </location>
</feature>
<feature type="repeat" description="WD" evidence="3">
    <location>
        <begin position="483"/>
        <end position="506"/>
    </location>
</feature>
<protein>
    <recommendedName>
        <fullName evidence="5">TIR domain-containing protein</fullName>
    </recommendedName>
</protein>
<dbReference type="PRINTS" id="PR00320">
    <property type="entry name" value="GPROTEINBRPT"/>
</dbReference>
<dbReference type="InterPro" id="IPR000157">
    <property type="entry name" value="TIR_dom"/>
</dbReference>
<dbReference type="AlphaFoldDB" id="U5E8S5"/>
<dbReference type="PROSITE" id="PS50294">
    <property type="entry name" value="WD_REPEATS_REGION"/>
    <property type="match status" value="5"/>
</dbReference>
<gene>
    <name evidence="6" type="ORF">NCAST_13_01530</name>
</gene>
<dbReference type="InterPro" id="IPR050349">
    <property type="entry name" value="WD_LIS1/nudF_dynein_reg"/>
</dbReference>
<dbReference type="InterPro" id="IPR020472">
    <property type="entry name" value="WD40_PAC1"/>
</dbReference>
<dbReference type="GO" id="GO:0007165">
    <property type="term" value="P:signal transduction"/>
    <property type="evidence" value="ECO:0007669"/>
    <property type="project" value="InterPro"/>
</dbReference>
<dbReference type="PROSITE" id="PS50082">
    <property type="entry name" value="WD_REPEATS_2"/>
    <property type="match status" value="8"/>
</dbReference>
<feature type="domain" description="TIR" evidence="5">
    <location>
        <begin position="16"/>
        <end position="147"/>
    </location>
</feature>
<proteinExistence type="predicted"/>
<evidence type="ECO:0000256" key="1">
    <source>
        <dbReference type="ARBA" id="ARBA00022574"/>
    </source>
</evidence>
<dbReference type="PROSITE" id="PS00678">
    <property type="entry name" value="WD_REPEATS_1"/>
    <property type="match status" value="2"/>
</dbReference>